<dbReference type="Pfam" id="PF00291">
    <property type="entry name" value="PALP"/>
    <property type="match status" value="1"/>
</dbReference>
<sequence>MGIEAIEKRPTRRSIYHNPSAKSYQAPFTKDHSVALQSFYASLPDYAPTRLVPLPSLAAELGVRSIYIKAETSRLGLPSFKLLGASWAVRQAIIQFAKLPLSSSLDDLRAAVKQHRIKLCAATDGNHGRSVAFMGRLLHVQEVKVFVPRGLDEKIIASIVDEGADVVIADGDYDFTVKTSHRFAEETEGFMLIEAVAYEGYEDIPRWAVEGYTTMFREIDAQLLIHAKLQKKEQHLSMVIAPVGVGSLSQAILSYYKAPYKKCVPPLVVAVEPDTAATLHRSLKAEESLSISTSPTIMAGLECGTLSSIAWPLLKDGVDISTTISDWECHQAIEYMKQHGVGAGPCGGAALAGLRRLASDPANKGILNRDSVVVCLCTEGTRPYTLPTPVDGEQLSLVNALMVLHMTPSIQPGWSMEKIPVSAVLNYVAQWLEYRDVDVSWVDYGTPNAALIAKLPGVYETESSGKGKSLLLICEIPSTTDREALEFYTSLSAAALAVAQLKASSEGTRGDVKLAVIPSVANFESVFHSLGNPSAGLLVDTTAGLDIFTVRVGTNFEFSRAVKQSVRSALGRDVVMRQAVPIPGSALEVLRRNNVHAMVLGLLGGKLVDDQSDEETEHMMARALIQIGKDWCC</sequence>
<dbReference type="Gene3D" id="3.40.50.1100">
    <property type="match status" value="2"/>
</dbReference>
<feature type="domain" description="Tryptophan synthase beta chain-like PALP" evidence="1">
    <location>
        <begin position="45"/>
        <end position="377"/>
    </location>
</feature>
<keyword evidence="3" id="KW-1185">Reference proteome</keyword>
<protein>
    <submittedName>
        <fullName evidence="2">Tryptophan synthase beta subunit-like PLP-dependent enzyme</fullName>
    </submittedName>
</protein>
<dbReference type="Proteomes" id="UP000235786">
    <property type="component" value="Unassembled WGS sequence"/>
</dbReference>
<dbReference type="InterPro" id="IPR036052">
    <property type="entry name" value="TrpB-like_PALP_sf"/>
</dbReference>
<dbReference type="InterPro" id="IPR001926">
    <property type="entry name" value="TrpB-like_PALP"/>
</dbReference>
<dbReference type="STRING" id="1149755.A0A2J6S1P7"/>
<dbReference type="PANTHER" id="PTHR42937">
    <property type="match status" value="1"/>
</dbReference>
<evidence type="ECO:0000313" key="2">
    <source>
        <dbReference type="EMBL" id="PMD44699.1"/>
    </source>
</evidence>
<dbReference type="EMBL" id="KZ613941">
    <property type="protein sequence ID" value="PMD44699.1"/>
    <property type="molecule type" value="Genomic_DNA"/>
</dbReference>
<dbReference type="OrthoDB" id="10059875at2759"/>
<proteinExistence type="predicted"/>
<accession>A0A2J6S1P7</accession>
<dbReference type="AlphaFoldDB" id="A0A2J6S1P7"/>
<gene>
    <name evidence="2" type="ORF">L207DRAFT_630983</name>
</gene>
<evidence type="ECO:0000313" key="3">
    <source>
        <dbReference type="Proteomes" id="UP000235786"/>
    </source>
</evidence>
<dbReference type="PANTHER" id="PTHR42937:SF1">
    <property type="entry name" value="DIAMINOPROPIONATE AMMONIA-LYASE"/>
    <property type="match status" value="1"/>
</dbReference>
<organism evidence="2 3">
    <name type="scientific">Hyaloscypha variabilis (strain UAMH 11265 / GT02V1 / F)</name>
    <name type="common">Meliniomyces variabilis</name>
    <dbReference type="NCBI Taxonomy" id="1149755"/>
    <lineage>
        <taxon>Eukaryota</taxon>
        <taxon>Fungi</taxon>
        <taxon>Dikarya</taxon>
        <taxon>Ascomycota</taxon>
        <taxon>Pezizomycotina</taxon>
        <taxon>Leotiomycetes</taxon>
        <taxon>Helotiales</taxon>
        <taxon>Hyaloscyphaceae</taxon>
        <taxon>Hyaloscypha</taxon>
        <taxon>Hyaloscypha variabilis</taxon>
    </lineage>
</organism>
<name>A0A2J6S1P7_HYAVF</name>
<evidence type="ECO:0000259" key="1">
    <source>
        <dbReference type="Pfam" id="PF00291"/>
    </source>
</evidence>
<reference evidence="2 3" key="1">
    <citation type="submission" date="2016-04" db="EMBL/GenBank/DDBJ databases">
        <title>A degradative enzymes factory behind the ericoid mycorrhizal symbiosis.</title>
        <authorList>
            <consortium name="DOE Joint Genome Institute"/>
            <person name="Martino E."/>
            <person name="Morin E."/>
            <person name="Grelet G."/>
            <person name="Kuo A."/>
            <person name="Kohler A."/>
            <person name="Daghino S."/>
            <person name="Barry K."/>
            <person name="Choi C."/>
            <person name="Cichocki N."/>
            <person name="Clum A."/>
            <person name="Copeland A."/>
            <person name="Hainaut M."/>
            <person name="Haridas S."/>
            <person name="Labutti K."/>
            <person name="Lindquist E."/>
            <person name="Lipzen A."/>
            <person name="Khouja H.-R."/>
            <person name="Murat C."/>
            <person name="Ohm R."/>
            <person name="Olson A."/>
            <person name="Spatafora J."/>
            <person name="Veneault-Fourrey C."/>
            <person name="Henrissat B."/>
            <person name="Grigoriev I."/>
            <person name="Martin F."/>
            <person name="Perotto S."/>
        </authorList>
    </citation>
    <scope>NUCLEOTIDE SEQUENCE [LARGE SCALE GENOMIC DNA]</scope>
    <source>
        <strain evidence="2 3">F</strain>
    </source>
</reference>
<dbReference type="SUPFAM" id="SSF53686">
    <property type="entry name" value="Tryptophan synthase beta subunit-like PLP-dependent enzymes"/>
    <property type="match status" value="1"/>
</dbReference>